<evidence type="ECO:0000259" key="2">
    <source>
        <dbReference type="PROSITE" id="PS51644"/>
    </source>
</evidence>
<feature type="region of interest" description="Disordered" evidence="1">
    <location>
        <begin position="147"/>
        <end position="180"/>
    </location>
</feature>
<dbReference type="Gene3D" id="3.30.420.610">
    <property type="entry name" value="LOTUS domain-like"/>
    <property type="match status" value="1"/>
</dbReference>
<dbReference type="Pfam" id="PF12872">
    <property type="entry name" value="OST-HTH"/>
    <property type="match status" value="1"/>
</dbReference>
<dbReference type="Gene3D" id="3.40.50.1010">
    <property type="entry name" value="5'-nuclease"/>
    <property type="match status" value="1"/>
</dbReference>
<protein>
    <submittedName>
        <fullName evidence="3">Uncharacterized conserved protein, LabA/DUF88 family</fullName>
    </submittedName>
</protein>
<dbReference type="InterPro" id="IPR021139">
    <property type="entry name" value="NYN"/>
</dbReference>
<name>A0A0K6HXV6_9BURK</name>
<dbReference type="InterPro" id="IPR041966">
    <property type="entry name" value="LOTUS-like"/>
</dbReference>
<evidence type="ECO:0000256" key="1">
    <source>
        <dbReference type="SAM" id="MobiDB-lite"/>
    </source>
</evidence>
<dbReference type="PANTHER" id="PTHR35811:SF1">
    <property type="entry name" value="HTH OST-TYPE DOMAIN-CONTAINING PROTEIN"/>
    <property type="match status" value="1"/>
</dbReference>
<dbReference type="OrthoDB" id="9783963at2"/>
<sequence length="259" mass="28238">MSHEPRIALLIDADNSPADMTDEVLDELAKEGVINIRRAYGNWRSPHLSAWAALLHDFAIQPIQQFDYTKGKNATDAAMIIDAMDLLYTQQLDGFGIVSSDSDFTPLVMRLRANGLKVYGFGEQKTPKPFVNACSKFLYLENLRRPEDAPAASPSDEPAPTGAPVGSSAPKNAPTRADAKTLRGDTRLVNLLRKAIEAAADEEGWAGLGAVGQHISKQASFDSRNYGYAKLSGLFQAIGLFDIRTHGKVLQVRDPRAAR</sequence>
<reference evidence="4" key="1">
    <citation type="submission" date="2015-08" db="EMBL/GenBank/DDBJ databases">
        <authorList>
            <person name="Varghese N."/>
        </authorList>
    </citation>
    <scope>NUCLEOTIDE SEQUENCE [LARGE SCALE GENOMIC DNA]</scope>
    <source>
        <strain evidence="4">DSM 18181</strain>
    </source>
</reference>
<dbReference type="PANTHER" id="PTHR35811">
    <property type="entry name" value="SLR1870 PROTEIN"/>
    <property type="match status" value="1"/>
</dbReference>
<keyword evidence="4" id="KW-1185">Reference proteome</keyword>
<evidence type="ECO:0000313" key="4">
    <source>
        <dbReference type="Proteomes" id="UP000183649"/>
    </source>
</evidence>
<dbReference type="AlphaFoldDB" id="A0A0K6HXV6"/>
<dbReference type="CDD" id="cd11297">
    <property type="entry name" value="PIN_LabA-like_N_1"/>
    <property type="match status" value="1"/>
</dbReference>
<proteinExistence type="predicted"/>
<dbReference type="EMBL" id="CYHF01000003">
    <property type="protein sequence ID" value="CUA95628.1"/>
    <property type="molecule type" value="Genomic_DNA"/>
</dbReference>
<dbReference type="InterPro" id="IPR025605">
    <property type="entry name" value="OST-HTH/LOTUS_dom"/>
</dbReference>
<dbReference type="GO" id="GO:0004540">
    <property type="term" value="F:RNA nuclease activity"/>
    <property type="evidence" value="ECO:0007669"/>
    <property type="project" value="InterPro"/>
</dbReference>
<evidence type="ECO:0000313" key="3">
    <source>
        <dbReference type="EMBL" id="CUA95628.1"/>
    </source>
</evidence>
<dbReference type="Proteomes" id="UP000183649">
    <property type="component" value="Unassembled WGS sequence"/>
</dbReference>
<accession>A0A0K6HXV6</accession>
<dbReference type="Pfam" id="PF01936">
    <property type="entry name" value="NYN"/>
    <property type="match status" value="1"/>
</dbReference>
<feature type="compositionally biased region" description="Low complexity" evidence="1">
    <location>
        <begin position="149"/>
        <end position="160"/>
    </location>
</feature>
<gene>
    <name evidence="3" type="ORF">Ga0061069_103173</name>
</gene>
<dbReference type="RefSeq" id="WP_055449976.1">
    <property type="nucleotide sequence ID" value="NZ_CYHF01000003.1"/>
</dbReference>
<dbReference type="CDD" id="cd10146">
    <property type="entry name" value="LabA_like_C"/>
    <property type="match status" value="1"/>
</dbReference>
<dbReference type="PROSITE" id="PS51644">
    <property type="entry name" value="HTH_OST"/>
    <property type="match status" value="1"/>
</dbReference>
<organism evidence="3 4">
    <name type="scientific">Thiomonas bhubaneswarensis</name>
    <dbReference type="NCBI Taxonomy" id="339866"/>
    <lineage>
        <taxon>Bacteria</taxon>
        <taxon>Pseudomonadati</taxon>
        <taxon>Pseudomonadota</taxon>
        <taxon>Betaproteobacteria</taxon>
        <taxon>Burkholderiales</taxon>
        <taxon>Thiomonas</taxon>
    </lineage>
</organism>
<feature type="domain" description="HTH OST-type" evidence="2">
    <location>
        <begin position="184"/>
        <end position="256"/>
    </location>
</feature>